<accession>A0ACC3A1I4</accession>
<name>A0ACC3A1I4_9EURO</name>
<dbReference type="EMBL" id="JAPDRQ010000136">
    <property type="protein sequence ID" value="KAJ9653952.1"/>
    <property type="molecule type" value="Genomic_DNA"/>
</dbReference>
<protein>
    <submittedName>
        <fullName evidence="1">Uncharacterized protein</fullName>
    </submittedName>
</protein>
<dbReference type="Proteomes" id="UP001172386">
    <property type="component" value="Unassembled WGS sequence"/>
</dbReference>
<proteinExistence type="predicted"/>
<reference evidence="1" key="1">
    <citation type="submission" date="2022-10" db="EMBL/GenBank/DDBJ databases">
        <title>Culturing micro-colonial fungi from biological soil crusts in the Mojave desert and describing Neophaeococcomyces mojavensis, and introducing the new genera and species Taxawa tesnikishii.</title>
        <authorList>
            <person name="Kurbessoian T."/>
            <person name="Stajich J.E."/>
        </authorList>
    </citation>
    <scope>NUCLEOTIDE SEQUENCE</scope>
    <source>
        <strain evidence="1">JES_112</strain>
    </source>
</reference>
<evidence type="ECO:0000313" key="1">
    <source>
        <dbReference type="EMBL" id="KAJ9653952.1"/>
    </source>
</evidence>
<comment type="caution">
    <text evidence="1">The sequence shown here is derived from an EMBL/GenBank/DDBJ whole genome shotgun (WGS) entry which is preliminary data.</text>
</comment>
<evidence type="ECO:0000313" key="2">
    <source>
        <dbReference type="Proteomes" id="UP001172386"/>
    </source>
</evidence>
<sequence length="635" mass="69657">MSDSAIFDESNDNFSIIDDTPSPTGSNDHSSTTPNTSNSAGSNSTSNSSGGNANNASRRPPRKSTLTQQQKNQKRQRATQDQLVTLEHEFAKNATPNAATRERIAAEINMTERSVQIWFQNSRRRAKIKMMTKKGIENVDDIDHIPESMRQLLAMQAMQEGKPFPAHLMGRPGAPMSYGSGIMPMGGDVNNSGKVVIHHLTCRSLSIGSWRRVGQNAMDLVVFYSPDKACITYYINNDSAGYKIEFPFAFIKDISLESGDTQPATNGTPPRSGGLVIQLTRPPNFFMDSSGSGGFYQCGDFTEDQQASQILTHHLGGHPKVLSGQLAKLVSLESYQNRHNPFDMHAMPASAPVSPMLGIPRPASQPNVHFARPHPPHMGMYQEPGFHAPPGLYPGRMPPGHKRQRSRSVPIAIDFSMLHGPMPTFNIQQSSPQEFHHQPPFFQPMPQHPGQPLGPNLQIDTSAGYGMDMRPMPMSATATTPSEFASPGFFPSHPHHPQPPQPAADFNTPYSVPFLSPSPMVDPANMIPQSHTPLSHMSHPEPHIANHSPPLGGMGRSASADMFSMGHDHLGIHDDSHLLSEMYSKQNLNMQMPSPSFDENGMMTLQDIPEFHTPHAEMAMTPFQTIDPNSLGMSH</sequence>
<gene>
    <name evidence="1" type="ORF">H2198_006940</name>
</gene>
<keyword evidence="2" id="KW-1185">Reference proteome</keyword>
<organism evidence="1 2">
    <name type="scientific">Neophaeococcomyces mojaviensis</name>
    <dbReference type="NCBI Taxonomy" id="3383035"/>
    <lineage>
        <taxon>Eukaryota</taxon>
        <taxon>Fungi</taxon>
        <taxon>Dikarya</taxon>
        <taxon>Ascomycota</taxon>
        <taxon>Pezizomycotina</taxon>
        <taxon>Eurotiomycetes</taxon>
        <taxon>Chaetothyriomycetidae</taxon>
        <taxon>Chaetothyriales</taxon>
        <taxon>Chaetothyriales incertae sedis</taxon>
        <taxon>Neophaeococcomyces</taxon>
    </lineage>
</organism>